<gene>
    <name evidence="3" type="ORF">AADG42_00330</name>
</gene>
<evidence type="ECO:0000256" key="2">
    <source>
        <dbReference type="SAM" id="SignalP"/>
    </source>
</evidence>
<evidence type="ECO:0000256" key="1">
    <source>
        <dbReference type="SAM" id="MobiDB-lite"/>
    </source>
</evidence>
<reference evidence="3 4" key="1">
    <citation type="submission" date="2024-04" db="EMBL/GenBank/DDBJ databases">
        <title>Isolation of an actinomycete strain from pig manure.</title>
        <authorList>
            <person name="Gong T."/>
            <person name="Yu Z."/>
            <person name="An M."/>
            <person name="Wei C."/>
            <person name="Yang W."/>
            <person name="Liu L."/>
        </authorList>
    </citation>
    <scope>NUCLEOTIDE SEQUENCE [LARGE SCALE GENOMIC DNA]</scope>
    <source>
        <strain evidence="3 4">ZF39</strain>
    </source>
</reference>
<dbReference type="SUPFAM" id="SSF56601">
    <property type="entry name" value="beta-lactamase/transpeptidase-like"/>
    <property type="match status" value="1"/>
</dbReference>
<evidence type="ECO:0000313" key="3">
    <source>
        <dbReference type="EMBL" id="XAN05815.1"/>
    </source>
</evidence>
<feature type="compositionally biased region" description="Low complexity" evidence="1">
    <location>
        <begin position="30"/>
        <end position="75"/>
    </location>
</feature>
<dbReference type="Gene3D" id="3.40.710.10">
    <property type="entry name" value="DD-peptidase/beta-lactamase superfamily"/>
    <property type="match status" value="1"/>
</dbReference>
<feature type="region of interest" description="Disordered" evidence="1">
    <location>
        <begin position="30"/>
        <end position="84"/>
    </location>
</feature>
<evidence type="ECO:0000313" key="4">
    <source>
        <dbReference type="Proteomes" id="UP001442841"/>
    </source>
</evidence>
<evidence type="ECO:0008006" key="5">
    <source>
        <dbReference type="Google" id="ProtNLM"/>
    </source>
</evidence>
<name>A0ABZ3FLW5_9ACTN</name>
<sequence>MIRVRPRRLTTLSAVTVILALTGCSLLPAGPGSSSSPAATATTPLPRASSAGASTRVPSPTPTPATASSSAPTVSLPEPSNGSEDRLRASFAALPDAGSLSIAIVAVGSDAQPIQLGEAGSSVAWSTAKVPLAIAVERGPRAEALRPTMQRAITASDNDAALELWRSLGTPEAAGRATDRVLRDFGDATTTTQTEQVRPPYTPFGQTRWSVGDQARFAAHLPCRSEAAPVYSAMGQVITDQRWGLGRIPDARFKGGWGPSSRGYLVRQLGVIDTPRGQVAVAITTDAGSFEDGTAVLSRAARWLQTQQDHLPAGRC</sequence>
<dbReference type="Proteomes" id="UP001442841">
    <property type="component" value="Chromosome"/>
</dbReference>
<dbReference type="RefSeq" id="WP_425307248.1">
    <property type="nucleotide sequence ID" value="NZ_CP154795.1"/>
</dbReference>
<dbReference type="InterPro" id="IPR012338">
    <property type="entry name" value="Beta-lactam/transpept-like"/>
</dbReference>
<protein>
    <recommendedName>
        <fullName evidence="5">Serine hydrolase</fullName>
    </recommendedName>
</protein>
<accession>A0ABZ3FLW5</accession>
<keyword evidence="2" id="KW-0732">Signal</keyword>
<dbReference type="PROSITE" id="PS51257">
    <property type="entry name" value="PROKAR_LIPOPROTEIN"/>
    <property type="match status" value="1"/>
</dbReference>
<feature type="signal peptide" evidence="2">
    <location>
        <begin position="1"/>
        <end position="29"/>
    </location>
</feature>
<organism evidence="3 4">
    <name type="scientific">Ammonicoccus fulvus</name>
    <dbReference type="NCBI Taxonomy" id="3138240"/>
    <lineage>
        <taxon>Bacteria</taxon>
        <taxon>Bacillati</taxon>
        <taxon>Actinomycetota</taxon>
        <taxon>Actinomycetes</taxon>
        <taxon>Propionibacteriales</taxon>
        <taxon>Propionibacteriaceae</taxon>
        <taxon>Ammonicoccus</taxon>
    </lineage>
</organism>
<feature type="chain" id="PRO_5046606892" description="Serine hydrolase" evidence="2">
    <location>
        <begin position="30"/>
        <end position="316"/>
    </location>
</feature>
<keyword evidence="4" id="KW-1185">Reference proteome</keyword>
<proteinExistence type="predicted"/>
<dbReference type="EMBL" id="CP154795">
    <property type="protein sequence ID" value="XAN05815.1"/>
    <property type="molecule type" value="Genomic_DNA"/>
</dbReference>